<dbReference type="RefSeq" id="WP_110374084.1">
    <property type="nucleotide sequence ID" value="NZ_JAHBRY010000001.1"/>
</dbReference>
<proteinExistence type="predicted"/>
<dbReference type="PIRSF" id="PIRSF036158">
    <property type="entry name" value="UCP036158_MarR"/>
    <property type="match status" value="1"/>
</dbReference>
<dbReference type="InterPro" id="IPR036390">
    <property type="entry name" value="WH_DNA-bd_sf"/>
</dbReference>
<sequence>MQDRPPQDQPPQDPPPHDVYAAPSFQAGPIVSSAHLAANSQLPQLSEFEFGLILAGHAFDRWMSRCMAAAGLPGLSPLEVLVLHSVTHRQRPKRLADICLVLGIEDSHTVVYALKKLESQGMIYRIRQGKEKLVLITEAGEKVCQRYGEIRERLLVSAVSALGMDPKAISAVASTMRALSGHYEQAARTAATF</sequence>
<dbReference type="InterPro" id="IPR000835">
    <property type="entry name" value="HTH_MarR-typ"/>
</dbReference>
<protein>
    <submittedName>
        <fullName evidence="2">Putative MarR family transcription regulator</fullName>
    </submittedName>
</protein>
<reference evidence="2 3" key="1">
    <citation type="submission" date="2018-05" db="EMBL/GenBank/DDBJ databases">
        <title>Genomic Encyclopedia of Type Strains, Phase IV (KMG-IV): sequencing the most valuable type-strain genomes for metagenomic binning, comparative biology and taxonomic classification.</title>
        <authorList>
            <person name="Goeker M."/>
        </authorList>
    </citation>
    <scope>NUCLEOTIDE SEQUENCE [LARGE SCALE GENOMIC DNA]</scope>
    <source>
        <strain evidence="2 3">DSM 6462</strain>
    </source>
</reference>
<dbReference type="SUPFAM" id="SSF46785">
    <property type="entry name" value="Winged helix' DNA-binding domain"/>
    <property type="match status" value="1"/>
</dbReference>
<dbReference type="InterPro" id="IPR036388">
    <property type="entry name" value="WH-like_DNA-bd_sf"/>
</dbReference>
<evidence type="ECO:0000313" key="2">
    <source>
        <dbReference type="EMBL" id="PXW61792.1"/>
    </source>
</evidence>
<dbReference type="Gene3D" id="1.10.10.10">
    <property type="entry name" value="Winged helix-like DNA-binding domain superfamily/Winged helix DNA-binding domain"/>
    <property type="match status" value="1"/>
</dbReference>
<evidence type="ECO:0000313" key="3">
    <source>
        <dbReference type="Proteomes" id="UP000248021"/>
    </source>
</evidence>
<comment type="caution">
    <text evidence="2">The sequence shown here is derived from an EMBL/GenBank/DDBJ whole genome shotgun (WGS) entry which is preliminary data.</text>
</comment>
<organism evidence="2 3">
    <name type="scientific">Chelatococcus asaccharovorans</name>
    <dbReference type="NCBI Taxonomy" id="28210"/>
    <lineage>
        <taxon>Bacteria</taxon>
        <taxon>Pseudomonadati</taxon>
        <taxon>Pseudomonadota</taxon>
        <taxon>Alphaproteobacteria</taxon>
        <taxon>Hyphomicrobiales</taxon>
        <taxon>Chelatococcaceae</taxon>
        <taxon>Chelatococcus</taxon>
    </lineage>
</organism>
<evidence type="ECO:0000259" key="1">
    <source>
        <dbReference type="Pfam" id="PF13463"/>
    </source>
</evidence>
<dbReference type="InterPro" id="IPR014601">
    <property type="entry name" value="Trans_reg_MarR_HTH"/>
</dbReference>
<gene>
    <name evidence="2" type="ORF">C7450_103310</name>
</gene>
<dbReference type="EMBL" id="QJJK01000003">
    <property type="protein sequence ID" value="PXW61792.1"/>
    <property type="molecule type" value="Genomic_DNA"/>
</dbReference>
<dbReference type="AlphaFoldDB" id="A0A2V3UCV4"/>
<dbReference type="GO" id="GO:0003700">
    <property type="term" value="F:DNA-binding transcription factor activity"/>
    <property type="evidence" value="ECO:0007669"/>
    <property type="project" value="InterPro"/>
</dbReference>
<dbReference type="Proteomes" id="UP000248021">
    <property type="component" value="Unassembled WGS sequence"/>
</dbReference>
<accession>A0A2V3UCV4</accession>
<dbReference type="OrthoDB" id="7504146at2"/>
<feature type="domain" description="HTH marR-type" evidence="1">
    <location>
        <begin position="75"/>
        <end position="140"/>
    </location>
</feature>
<dbReference type="Pfam" id="PF13463">
    <property type="entry name" value="HTH_27"/>
    <property type="match status" value="1"/>
</dbReference>
<name>A0A2V3UCV4_9HYPH</name>
<keyword evidence="3" id="KW-1185">Reference proteome</keyword>